<dbReference type="Proteomes" id="UP001207582">
    <property type="component" value="Unassembled WGS sequence"/>
</dbReference>
<accession>A0ABT3J413</accession>
<sequence length="123" mass="13408">MSFREVIEAGLDSAPDCIALSYIDMRARLVLNSASRTPLPQELLDRVANVAARLFLGPAFGTAGTTSEKADQAAILGSRHIYLFQRMQTLPDHAFCLFCERGADAAGLRRHALSLRARLAHAL</sequence>
<evidence type="ECO:0008006" key="3">
    <source>
        <dbReference type="Google" id="ProtNLM"/>
    </source>
</evidence>
<gene>
    <name evidence="1" type="ORF">OM960_12450</name>
</gene>
<organism evidence="1 2">
    <name type="scientific">Defluviimonas salinarum</name>
    <dbReference type="NCBI Taxonomy" id="2992147"/>
    <lineage>
        <taxon>Bacteria</taxon>
        <taxon>Pseudomonadati</taxon>
        <taxon>Pseudomonadota</taxon>
        <taxon>Alphaproteobacteria</taxon>
        <taxon>Rhodobacterales</taxon>
        <taxon>Paracoccaceae</taxon>
        <taxon>Albidovulum</taxon>
    </lineage>
</organism>
<evidence type="ECO:0000313" key="1">
    <source>
        <dbReference type="EMBL" id="MCW3782396.1"/>
    </source>
</evidence>
<keyword evidence="2" id="KW-1185">Reference proteome</keyword>
<dbReference type="RefSeq" id="WP_264772163.1">
    <property type="nucleotide sequence ID" value="NZ_JAPDOG010000010.1"/>
</dbReference>
<reference evidence="1 2" key="1">
    <citation type="submission" date="2022-10" db="EMBL/GenBank/DDBJ databases">
        <title>Defluviimonas sp. CAU 1641 isolated from mud.</title>
        <authorList>
            <person name="Kim W."/>
        </authorList>
    </citation>
    <scope>NUCLEOTIDE SEQUENCE [LARGE SCALE GENOMIC DNA]</scope>
    <source>
        <strain evidence="1 2">CAU 1641</strain>
    </source>
</reference>
<comment type="caution">
    <text evidence="1">The sequence shown here is derived from an EMBL/GenBank/DDBJ whole genome shotgun (WGS) entry which is preliminary data.</text>
</comment>
<name>A0ABT3J413_9RHOB</name>
<evidence type="ECO:0000313" key="2">
    <source>
        <dbReference type="Proteomes" id="UP001207582"/>
    </source>
</evidence>
<dbReference type="EMBL" id="JAPDOG010000010">
    <property type="protein sequence ID" value="MCW3782396.1"/>
    <property type="molecule type" value="Genomic_DNA"/>
</dbReference>
<protein>
    <recommendedName>
        <fullName evidence="3">Roadblock/LC7 domain-containing protein</fullName>
    </recommendedName>
</protein>
<proteinExistence type="predicted"/>